<dbReference type="GO" id="GO:0003676">
    <property type="term" value="F:nucleic acid binding"/>
    <property type="evidence" value="ECO:0007669"/>
    <property type="project" value="InterPro"/>
</dbReference>
<proteinExistence type="predicted"/>
<evidence type="ECO:0000313" key="4">
    <source>
        <dbReference type="Proteomes" id="UP000601435"/>
    </source>
</evidence>
<feature type="region of interest" description="Disordered" evidence="1">
    <location>
        <begin position="914"/>
        <end position="934"/>
    </location>
</feature>
<dbReference type="SUPFAM" id="SSF53098">
    <property type="entry name" value="Ribonuclease H-like"/>
    <property type="match status" value="1"/>
</dbReference>
<evidence type="ECO:0000259" key="2">
    <source>
        <dbReference type="PROSITE" id="PS50994"/>
    </source>
</evidence>
<feature type="compositionally biased region" description="Low complexity" evidence="1">
    <location>
        <begin position="1662"/>
        <end position="1674"/>
    </location>
</feature>
<gene>
    <name evidence="3" type="primary">GIP</name>
    <name evidence="3" type="ORF">SNEC2469_LOCUS11185</name>
</gene>
<feature type="region of interest" description="Disordered" evidence="1">
    <location>
        <begin position="380"/>
        <end position="475"/>
    </location>
</feature>
<feature type="domain" description="Integrase catalytic" evidence="2">
    <location>
        <begin position="1289"/>
        <end position="1480"/>
    </location>
</feature>
<feature type="compositionally biased region" description="Low complexity" evidence="1">
    <location>
        <begin position="1735"/>
        <end position="1755"/>
    </location>
</feature>
<organism evidence="3 4">
    <name type="scientific">Symbiodinium necroappetens</name>
    <dbReference type="NCBI Taxonomy" id="1628268"/>
    <lineage>
        <taxon>Eukaryota</taxon>
        <taxon>Sar</taxon>
        <taxon>Alveolata</taxon>
        <taxon>Dinophyceae</taxon>
        <taxon>Suessiales</taxon>
        <taxon>Symbiodiniaceae</taxon>
        <taxon>Symbiodinium</taxon>
    </lineage>
</organism>
<feature type="compositionally biased region" description="Basic and acidic residues" evidence="1">
    <location>
        <begin position="142"/>
        <end position="154"/>
    </location>
</feature>
<dbReference type="EMBL" id="CAJNJA010017749">
    <property type="protein sequence ID" value="CAE7407351.1"/>
    <property type="molecule type" value="Genomic_DNA"/>
</dbReference>
<feature type="compositionally biased region" description="Acidic residues" evidence="1">
    <location>
        <begin position="452"/>
        <end position="475"/>
    </location>
</feature>
<feature type="compositionally biased region" description="Acidic residues" evidence="1">
    <location>
        <begin position="1830"/>
        <end position="1840"/>
    </location>
</feature>
<dbReference type="Proteomes" id="UP000601435">
    <property type="component" value="Unassembled WGS sequence"/>
</dbReference>
<dbReference type="InterPro" id="IPR001584">
    <property type="entry name" value="Integrase_cat-core"/>
</dbReference>
<feature type="compositionally biased region" description="Pro residues" evidence="1">
    <location>
        <begin position="1707"/>
        <end position="1716"/>
    </location>
</feature>
<evidence type="ECO:0000256" key="1">
    <source>
        <dbReference type="SAM" id="MobiDB-lite"/>
    </source>
</evidence>
<dbReference type="Gene3D" id="3.30.420.10">
    <property type="entry name" value="Ribonuclease H-like superfamily/Ribonuclease H"/>
    <property type="match status" value="1"/>
</dbReference>
<evidence type="ECO:0000313" key="3">
    <source>
        <dbReference type="EMBL" id="CAE7407351.1"/>
    </source>
</evidence>
<dbReference type="GO" id="GO:0015074">
    <property type="term" value="P:DNA integration"/>
    <property type="evidence" value="ECO:0007669"/>
    <property type="project" value="InterPro"/>
</dbReference>
<dbReference type="Pfam" id="PF07727">
    <property type="entry name" value="RVT_2"/>
    <property type="match status" value="1"/>
</dbReference>
<keyword evidence="4" id="KW-1185">Reference proteome</keyword>
<dbReference type="OrthoDB" id="430476at2759"/>
<feature type="region of interest" description="Disordered" evidence="1">
    <location>
        <begin position="849"/>
        <end position="868"/>
    </location>
</feature>
<dbReference type="PROSITE" id="PS50994">
    <property type="entry name" value="INTEGRASE"/>
    <property type="match status" value="1"/>
</dbReference>
<feature type="region of interest" description="Disordered" evidence="1">
    <location>
        <begin position="142"/>
        <end position="197"/>
    </location>
</feature>
<feature type="region of interest" description="Disordered" evidence="1">
    <location>
        <begin position="538"/>
        <end position="567"/>
    </location>
</feature>
<reference evidence="3" key="1">
    <citation type="submission" date="2021-02" db="EMBL/GenBank/DDBJ databases">
        <authorList>
            <person name="Dougan E. K."/>
            <person name="Rhodes N."/>
            <person name="Thang M."/>
            <person name="Chan C."/>
        </authorList>
    </citation>
    <scope>NUCLEOTIDE SEQUENCE</scope>
</reference>
<feature type="region of interest" description="Disordered" evidence="1">
    <location>
        <begin position="1821"/>
        <end position="1856"/>
    </location>
</feature>
<sequence>MPLVATFDMAAADLLDFGLEEELPELEPEKGATADPGPTLPPGLGELLRCADCDGNDFLPDYLGRPRCRTCGSFVQYRVDRPMTRQDHGPAMMMQVDFRRRAADDGTDDHEVDLLQANPRLLPDELGATTLGQVKTARADLDQDLPHENLEHPQHLSLGDMRAASSPRKKDSTSTPSWNSRMGPEKNVRWRGGTPPSPPTWRYDVTDLRAFSKWSRKVQIWEMQIKTYMTPREASLLLYSSLSGEAEAELEHAPLDKINCDSGIQYILESLRAPMEQKAVYQKRKFLSDFEQLSRYPGEGLRTYANRYRRVERSLEALGVSITGMYDSEARGNRLLERARLTPAGPRLILVGARYSLDFDNVPESMVMQYPEFKAAPPVVNKDGTLVSKPFLPSRDKGGKGGHGTPAGHSPGKGAFHDRGEGPAPRRVYVTEEAEHMEQIPEEQPDLVADGSPDDADGPDAEQPEPDDDHDNEEDYPDLSEVAEVLTVTAKKLSGLRLGRKFSGGPRRDPTAVKKETHCKACGALGHWKGGRRVPYDAKARYSTSGPGPSGKGSPGKGPQQQSRKPAHQTFFMRDAGTYEATDVPEYGALFQANVVFKVQAKPEMCADFSRVMVLDTACQRTCCGVDWERSHDRQLKKHGLSSHQVSCTDSFQFGSKDPLKAARRNYLPVGLGGTNLIFGVGVVTAKIPLLASNKLLDRLGMILDLPRNRVCFEKLSVTVPLLRIGGHLTVCITDFSNHVTWQQLQETVNWESAPVELVAQDVAETGPKSTPPSHGSCDLPRAAPTWMASLLVVFMSLAVAVNLDILPATVFETIPPVLDVAFNHPPDHLRASRVRPLRQLVREVRPMQEVPPETPMERAPRSMGRSPKGGLRHYTTFFATAFTMLCQYLIGGGAIEQHSVPAYIPDFPHRRRGEGFPEEAIGTPSSGEQRLRDGRRSLEAAQRRGLGDLRLDRGRVKRLKGTWAKSAKVLESEKGIYEAAPSTTTRPPPTVDYLSVFPDHYHIRDGLASRRISSLTFSAGVADRLCDDPEGWRGALRALRRLRPHVLCLSYLDFFPDGTLGNNMHHLLAEQVDHGRAFIMMTRPGSSLGAHYQQLADHSFATTRLARDTPVHVYTNIPGAAATLADTDHQTELLEPLLGTITDYVVGKEPLRFGIYEAFVSYRTPVTEQAAWNEMAEMLHRSFGTSSSRPFYVDPAGEVGQKISDLFRLRLARIQCVQTPTQRRMPTDIPFTARAAFLMYADGSRAVEVEDLSLVQQPKQRFSKAVRYAILAYGDLIEDQAETPEQQNPEVPVAGLPTDITFPGLAPTVPLEAIRRLKCATCDRLRGRSVIVLGVVDSATRLHQAAILPSRDPEVAYEALERIWLHPFGLMVELAVDPDGTFQGAFEERLRSHGVLVNYCAADAHWQIGQAERQNAFLRTVIEKLVDTFAATDVTEMQLLLEGAYQAVFGRVPRLPGGLFSDSHALATTATTDAAASAEIVRAEATKTIADLNVKQSLRRAILRKTRNVRVADLQPGQPCAYWRWRKRGIKKRGQGLQLPWSPTGFEAWVPTEEEVRLLKDAAKNLDSSVWADETGPPPPKRQLDEDEVDLDTELFDGATPELAAATAAIPQTPPTGPAPSILGEPGLQMSQQNQTVVIQPHLQQTIIHNTARLGDPAQGTTSVTARTSSATPVPVPPTPLQRGLESAQYESADFADIPGMEEEPPVPQAFPEVPPETTTTDQQDHLEPPVPQAPAAAPNPNSSRVSPTTPVTSQADSSTGQPETLLPAKRPFDSLTTLFYEHGNLHHYVPGVTFDEGYGPKAENCYEAYLSSAYRKDDLKHSNKDPAETDTSDSDWDDSAPGKHNKKPLTRAEAKALDREIPWRKILDMNEKDIEAFKAATVKEAKSWEEWGSVKPLSHAEAERVLKDKILSKRILRTRSCFRNKSRGLAELVPKCRVVALGHKDPDIFRLNRECATPNRTSEHILFICVMVAGHNKEFDDSGLSWTAWSGDASTAFLQGDIKDSERDQPLYLLPPTDGITAMTDCWKARLYLVCTNIYGLSNAPRLWALTVIARLKEIGYQQHAFDKMVFLKYRDGQLVSIIIVYVDDFIGATEVTQAFRWGVLQEFALNKTVTFKGKQLTLKEKPGGRVYLHVCQKEFIEGMSPGKIPRGSGLDQLLDDQKAEFRSIAGCLQWISGQTRPELAAVNSLANHGSKTTLADLRDLYQAVDFARETKEDGFIIPDVPLNKATVVLAYSDASWANAEQSRSQYGVLIVLCSTAVLQRTVPAMIVDWKSCRSQRVCRSTLAAESCAADEACDRSSYVNMFLGELLYEVPAHRVGQRLHNLAATDAKSLYDVVVSDSPNLSDKRSLVNIRAIQEVVAAERFHWVPTTLMWADSLTKQSLELQLSMHDWLQNPTATLKQ</sequence>
<comment type="caution">
    <text evidence="3">The sequence shown here is derived from an EMBL/GenBank/DDBJ whole genome shotgun (WGS) entry which is preliminary data.</text>
</comment>
<name>A0A812QWS5_9DINO</name>
<feature type="compositionally biased region" description="Basic and acidic residues" evidence="1">
    <location>
        <begin position="429"/>
        <end position="439"/>
    </location>
</feature>
<dbReference type="InterPro" id="IPR012337">
    <property type="entry name" value="RNaseH-like_sf"/>
</dbReference>
<feature type="region of interest" description="Disordered" evidence="1">
    <location>
        <begin position="1653"/>
        <end position="1770"/>
    </location>
</feature>
<dbReference type="InterPro" id="IPR013103">
    <property type="entry name" value="RVT_2"/>
</dbReference>
<protein>
    <submittedName>
        <fullName evidence="3">GIP protein</fullName>
    </submittedName>
</protein>
<accession>A0A812QWS5</accession>
<dbReference type="InterPro" id="IPR036397">
    <property type="entry name" value="RNaseH_sf"/>
</dbReference>